<sequence length="833" mass="94348">MAMSLGAARRGKPKIRPPKKASRRSPRGMGSMLTLLQISPEASIDEIWRKLSNGIREIQNHNASKLSFEEHYRYGHNMVLFKRGDQLFKGVKELITEHLNQLAQERIVPTFPRSGGTRGAAVERALEGDRFLKALKGVWEDHIGSMRKLKAVLQYMDRNYSTAAGQPPIYEVGLSLFLIHIIRSPLFPIHTHLISTLLSQVSLERDGESITRSTVRECTDILQRLHISDREIRERGMPDKEATVYRVDFEPEFLRRSGEFYEYEAGEMLARGDAAAYLRNVERRLREESDRTLHYLSTDTHPALHALLIDNLLSSHLSPILQMPGSGLQSMIERDRYDDLKRLYDLFVKVPEGAGKEELRRALRFDVEMRGKGINAAAVDPDVIATPALTVKREDTDQPMASPSKPAPVKPKTTQAAALASALRWVQDVLELKDKFDLILEKSFADDKQVQMSINEAFQSFINANARAAEYLSLFIDENLKKGSKTRTEDEIEQAKSKTLILFRFLTDKDKFERYYKNHLARRLLYSRSASDDAEQEMVGKLKKEMGFQFTHKLEGMFTDMRVSKESDVAFKKYEAARDVGLDLSVSVLTASHWPQPIVAPTPCTFPPALNPAMAAFQKYYDSRHSGRRLTWQVALGTADVKCRFRKGVVELNVSTQALVVLLQFERLASGDILSYPDLHKQTGLPEGDLVRTLQSLACGKYRVLTKHPKGKDVNPKDTFEYNEGFVSPLARIKIMQVAGAAGAKVESGKEREETEGMVEEERRHQIEACIVRIMKDRKRLDHNELISEVAHQLSGRFSASVGSIKKRVEGLIDREYLERIGEGLGAGYQYLA</sequence>
<dbReference type="OrthoDB" id="27073at2759"/>
<dbReference type="Proteomes" id="UP000094819">
    <property type="component" value="Unassembled WGS sequence"/>
</dbReference>
<dbReference type="GO" id="GO:0031625">
    <property type="term" value="F:ubiquitin protein ligase binding"/>
    <property type="evidence" value="ECO:0007669"/>
    <property type="project" value="InterPro"/>
</dbReference>
<dbReference type="GeneID" id="30193946"/>
<dbReference type="InterPro" id="IPR036388">
    <property type="entry name" value="WH-like_DNA-bd_sf"/>
</dbReference>
<dbReference type="InterPro" id="IPR016159">
    <property type="entry name" value="Cullin_repeat-like_dom_sf"/>
</dbReference>
<dbReference type="InterPro" id="IPR045093">
    <property type="entry name" value="Cullin"/>
</dbReference>
<dbReference type="AlphaFoldDB" id="A0A1E3J3B7"/>
<dbReference type="InterPro" id="IPR001373">
    <property type="entry name" value="Cullin_N"/>
</dbReference>
<dbReference type="FunFam" id="1.20.1310.10:FF:000036">
    <property type="entry name" value="SCF ubiquitin ligase subunit CulC, putative"/>
    <property type="match status" value="1"/>
</dbReference>
<dbReference type="Gene3D" id="3.30.230.130">
    <property type="entry name" value="Cullin, Chain C, Domain 2"/>
    <property type="match status" value="1"/>
</dbReference>
<dbReference type="EMBL" id="AWGH01000013">
    <property type="protein sequence ID" value="ODN95337.1"/>
    <property type="molecule type" value="Genomic_DNA"/>
</dbReference>
<accession>A0A1E3J3B7</accession>
<evidence type="ECO:0000256" key="1">
    <source>
        <dbReference type="ARBA" id="ARBA00006019"/>
    </source>
</evidence>
<dbReference type="PROSITE" id="PS50069">
    <property type="entry name" value="CULLIN_2"/>
    <property type="match status" value="1"/>
</dbReference>
<dbReference type="RefSeq" id="XP_019031317.1">
    <property type="nucleotide sequence ID" value="XM_019176842.1"/>
</dbReference>
<feature type="region of interest" description="Disordered" evidence="6">
    <location>
        <begin position="1"/>
        <end position="30"/>
    </location>
</feature>
<organism evidence="8 9">
    <name type="scientific">Cryptococcus wingfieldii CBS 7118</name>
    <dbReference type="NCBI Taxonomy" id="1295528"/>
    <lineage>
        <taxon>Eukaryota</taxon>
        <taxon>Fungi</taxon>
        <taxon>Dikarya</taxon>
        <taxon>Basidiomycota</taxon>
        <taxon>Agaricomycotina</taxon>
        <taxon>Tremellomycetes</taxon>
        <taxon>Tremellales</taxon>
        <taxon>Cryptococcaceae</taxon>
        <taxon>Cryptococcus</taxon>
    </lineage>
</organism>
<dbReference type="InterPro" id="IPR036317">
    <property type="entry name" value="Cullin_homology_sf"/>
</dbReference>
<dbReference type="SUPFAM" id="SSF75632">
    <property type="entry name" value="Cullin homology domain"/>
    <property type="match status" value="1"/>
</dbReference>
<keyword evidence="3" id="KW-0832">Ubl conjugation</keyword>
<dbReference type="Gene3D" id="1.20.1310.10">
    <property type="entry name" value="Cullin Repeats"/>
    <property type="match status" value="4"/>
</dbReference>
<proteinExistence type="inferred from homology"/>
<name>A0A1E3J3B7_9TREE</name>
<dbReference type="SMART" id="SM00884">
    <property type="entry name" value="Cullin_Nedd8"/>
    <property type="match status" value="1"/>
</dbReference>
<evidence type="ECO:0000256" key="6">
    <source>
        <dbReference type="SAM" id="MobiDB-lite"/>
    </source>
</evidence>
<dbReference type="GO" id="GO:0006511">
    <property type="term" value="P:ubiquitin-dependent protein catabolic process"/>
    <property type="evidence" value="ECO:0007669"/>
    <property type="project" value="InterPro"/>
</dbReference>
<comment type="similarity">
    <text evidence="1 4 5">Belongs to the cullin family.</text>
</comment>
<dbReference type="Gene3D" id="1.10.10.10">
    <property type="entry name" value="Winged helix-like DNA-binding domain superfamily/Winged helix DNA-binding domain"/>
    <property type="match status" value="1"/>
</dbReference>
<evidence type="ECO:0000259" key="7">
    <source>
        <dbReference type="PROSITE" id="PS50069"/>
    </source>
</evidence>
<reference evidence="8 9" key="1">
    <citation type="submission" date="2016-06" db="EMBL/GenBank/DDBJ databases">
        <title>Evolution of pathogenesis and genome organization in the Tremellales.</title>
        <authorList>
            <person name="Cuomo C."/>
            <person name="Litvintseva A."/>
            <person name="Heitman J."/>
            <person name="Chen Y."/>
            <person name="Sun S."/>
            <person name="Springer D."/>
            <person name="Dromer F."/>
            <person name="Young S."/>
            <person name="Zeng Q."/>
            <person name="Chapman S."/>
            <person name="Gujja S."/>
            <person name="Saif S."/>
            <person name="Birren B."/>
        </authorList>
    </citation>
    <scope>NUCLEOTIDE SEQUENCE [LARGE SCALE GENOMIC DNA]</scope>
    <source>
        <strain evidence="8 9">CBS 7118</strain>
    </source>
</reference>
<dbReference type="Pfam" id="PF00888">
    <property type="entry name" value="Cullin"/>
    <property type="match status" value="1"/>
</dbReference>
<dbReference type="InterPro" id="IPR036390">
    <property type="entry name" value="WH_DNA-bd_sf"/>
</dbReference>
<evidence type="ECO:0000256" key="5">
    <source>
        <dbReference type="RuleBase" id="RU003829"/>
    </source>
</evidence>
<feature type="domain" description="Cullin family profile" evidence="7">
    <location>
        <begin position="467"/>
        <end position="698"/>
    </location>
</feature>
<comment type="caution">
    <text evidence="8">The sequence shown here is derived from an EMBL/GenBank/DDBJ whole genome shotgun (WGS) entry which is preliminary data.</text>
</comment>
<keyword evidence="9" id="KW-1185">Reference proteome</keyword>
<evidence type="ECO:0000256" key="4">
    <source>
        <dbReference type="PROSITE-ProRule" id="PRU00330"/>
    </source>
</evidence>
<dbReference type="Pfam" id="PF10557">
    <property type="entry name" value="Cullin_Nedd8"/>
    <property type="match status" value="1"/>
</dbReference>
<dbReference type="InterPro" id="IPR016158">
    <property type="entry name" value="Cullin_homology"/>
</dbReference>
<dbReference type="InterPro" id="IPR059120">
    <property type="entry name" value="Cullin-like_AB"/>
</dbReference>
<dbReference type="SUPFAM" id="SSF46785">
    <property type="entry name" value="Winged helix' DNA-binding domain"/>
    <property type="match status" value="1"/>
</dbReference>
<dbReference type="Pfam" id="PF26557">
    <property type="entry name" value="Cullin_AB"/>
    <property type="match status" value="1"/>
</dbReference>
<evidence type="ECO:0000256" key="2">
    <source>
        <dbReference type="ARBA" id="ARBA00022499"/>
    </source>
</evidence>
<gene>
    <name evidence="8" type="ORF">L198_04733</name>
</gene>
<dbReference type="FunFam" id="1.20.1310.10:FF:000002">
    <property type="entry name" value="cullin-3 isoform X1"/>
    <property type="match status" value="1"/>
</dbReference>
<feature type="compositionally biased region" description="Basic residues" evidence="6">
    <location>
        <begin position="9"/>
        <end position="26"/>
    </location>
</feature>
<dbReference type="PANTHER" id="PTHR11932">
    <property type="entry name" value="CULLIN"/>
    <property type="match status" value="1"/>
</dbReference>
<evidence type="ECO:0000256" key="3">
    <source>
        <dbReference type="ARBA" id="ARBA00022843"/>
    </source>
</evidence>
<dbReference type="FunFam" id="1.10.10.10:FF:000014">
    <property type="entry name" value="Cullin 1"/>
    <property type="match status" value="1"/>
</dbReference>
<dbReference type="InterPro" id="IPR019559">
    <property type="entry name" value="Cullin_neddylation_domain"/>
</dbReference>
<dbReference type="SMART" id="SM00182">
    <property type="entry name" value="CULLIN"/>
    <property type="match status" value="1"/>
</dbReference>
<dbReference type="SUPFAM" id="SSF74788">
    <property type="entry name" value="Cullin repeat-like"/>
    <property type="match status" value="1"/>
</dbReference>
<evidence type="ECO:0000313" key="9">
    <source>
        <dbReference type="Proteomes" id="UP000094819"/>
    </source>
</evidence>
<dbReference type="FunFam" id="1.20.1310.10:FF:000001">
    <property type="entry name" value="Cullin 3"/>
    <property type="match status" value="1"/>
</dbReference>
<evidence type="ECO:0000313" key="8">
    <source>
        <dbReference type="EMBL" id="ODN95337.1"/>
    </source>
</evidence>
<keyword evidence="2" id="KW-1017">Isopeptide bond</keyword>
<protein>
    <submittedName>
        <fullName evidence="8">Cullin 3</fullName>
    </submittedName>
</protein>